<feature type="compositionally biased region" description="Basic and acidic residues" evidence="1">
    <location>
        <begin position="21"/>
        <end position="45"/>
    </location>
</feature>
<reference evidence="2 3" key="1">
    <citation type="submission" date="2018-10" db="EMBL/GenBank/DDBJ databases">
        <title>A high-quality apple genome assembly.</title>
        <authorList>
            <person name="Hu J."/>
        </authorList>
    </citation>
    <scope>NUCLEOTIDE SEQUENCE [LARGE SCALE GENOMIC DNA]</scope>
    <source>
        <strain evidence="3">cv. HFTH1</strain>
        <tissue evidence="2">Young leaf</tissue>
    </source>
</reference>
<sequence>MSTALSTSVPGGRLEFVRSNTRKEKPAEKKNQGQSELIDKEENQRPMKKPTLNISWSGGA</sequence>
<feature type="region of interest" description="Disordered" evidence="1">
    <location>
        <begin position="1"/>
        <end position="60"/>
    </location>
</feature>
<gene>
    <name evidence="2" type="ORF">DVH24_000040</name>
</gene>
<evidence type="ECO:0000313" key="3">
    <source>
        <dbReference type="Proteomes" id="UP000290289"/>
    </source>
</evidence>
<name>A0A498J4P3_MALDO</name>
<accession>A0A498J4P3</accession>
<comment type="caution">
    <text evidence="2">The sequence shown here is derived from an EMBL/GenBank/DDBJ whole genome shotgun (WGS) entry which is preliminary data.</text>
</comment>
<dbReference type="Proteomes" id="UP000290289">
    <property type="component" value="Chromosome 9"/>
</dbReference>
<organism evidence="2 3">
    <name type="scientific">Malus domestica</name>
    <name type="common">Apple</name>
    <name type="synonym">Pyrus malus</name>
    <dbReference type="NCBI Taxonomy" id="3750"/>
    <lineage>
        <taxon>Eukaryota</taxon>
        <taxon>Viridiplantae</taxon>
        <taxon>Streptophyta</taxon>
        <taxon>Embryophyta</taxon>
        <taxon>Tracheophyta</taxon>
        <taxon>Spermatophyta</taxon>
        <taxon>Magnoliopsida</taxon>
        <taxon>eudicotyledons</taxon>
        <taxon>Gunneridae</taxon>
        <taxon>Pentapetalae</taxon>
        <taxon>rosids</taxon>
        <taxon>fabids</taxon>
        <taxon>Rosales</taxon>
        <taxon>Rosaceae</taxon>
        <taxon>Amygdaloideae</taxon>
        <taxon>Maleae</taxon>
        <taxon>Malus</taxon>
    </lineage>
</organism>
<proteinExistence type="predicted"/>
<evidence type="ECO:0000256" key="1">
    <source>
        <dbReference type="SAM" id="MobiDB-lite"/>
    </source>
</evidence>
<dbReference type="AlphaFoldDB" id="A0A498J4P3"/>
<keyword evidence="3" id="KW-1185">Reference proteome</keyword>
<evidence type="ECO:0000313" key="2">
    <source>
        <dbReference type="EMBL" id="RXH88441.1"/>
    </source>
</evidence>
<dbReference type="EMBL" id="RDQH01000335">
    <property type="protein sequence ID" value="RXH88441.1"/>
    <property type="molecule type" value="Genomic_DNA"/>
</dbReference>
<protein>
    <submittedName>
        <fullName evidence="2">Uncharacterized protein</fullName>
    </submittedName>
</protein>